<dbReference type="InterPro" id="IPR006703">
    <property type="entry name" value="G_AIG1"/>
</dbReference>
<evidence type="ECO:0000256" key="4">
    <source>
        <dbReference type="ARBA" id="ARBA00022640"/>
    </source>
</evidence>
<keyword evidence="5" id="KW-0812">Transmembrane</keyword>
<evidence type="ECO:0000256" key="1">
    <source>
        <dbReference type="ARBA" id="ARBA00001946"/>
    </source>
</evidence>
<evidence type="ECO:0000256" key="14">
    <source>
        <dbReference type="ARBA" id="ARBA00023136"/>
    </source>
</evidence>
<dbReference type="InterPro" id="IPR045058">
    <property type="entry name" value="GIMA/IAN/Toc"/>
</dbReference>
<gene>
    <name evidence="18" type="ORF">HXX76_011027</name>
</gene>
<evidence type="ECO:0000256" key="6">
    <source>
        <dbReference type="ARBA" id="ARBA00022723"/>
    </source>
</evidence>
<dbReference type="GO" id="GO:0046872">
    <property type="term" value="F:metal ion binding"/>
    <property type="evidence" value="ECO:0007669"/>
    <property type="project" value="UniProtKB-KW"/>
</dbReference>
<dbReference type="GO" id="GO:0016787">
    <property type="term" value="F:hydrolase activity"/>
    <property type="evidence" value="ECO:0007669"/>
    <property type="project" value="UniProtKB-KW"/>
</dbReference>
<keyword evidence="8" id="KW-0378">Hydrolase</keyword>
<feature type="compositionally biased region" description="Acidic residues" evidence="16">
    <location>
        <begin position="10"/>
        <end position="64"/>
    </location>
</feature>
<evidence type="ECO:0000256" key="15">
    <source>
        <dbReference type="ARBA" id="ARBA00023766"/>
    </source>
</evidence>
<keyword evidence="19" id="KW-1185">Reference proteome</keyword>
<organism evidence="18 19">
    <name type="scientific">Chlamydomonas incerta</name>
    <dbReference type="NCBI Taxonomy" id="51695"/>
    <lineage>
        <taxon>Eukaryota</taxon>
        <taxon>Viridiplantae</taxon>
        <taxon>Chlorophyta</taxon>
        <taxon>core chlorophytes</taxon>
        <taxon>Chlorophyceae</taxon>
        <taxon>CS clade</taxon>
        <taxon>Chlamydomonadales</taxon>
        <taxon>Chlamydomonadaceae</taxon>
        <taxon>Chlamydomonas</taxon>
    </lineage>
</organism>
<keyword evidence="6" id="KW-0479">Metal-binding</keyword>
<keyword evidence="2" id="KW-0813">Transport</keyword>
<evidence type="ECO:0000256" key="11">
    <source>
        <dbReference type="ARBA" id="ARBA00022927"/>
    </source>
</evidence>
<evidence type="ECO:0000256" key="13">
    <source>
        <dbReference type="ARBA" id="ARBA00023134"/>
    </source>
</evidence>
<evidence type="ECO:0000256" key="5">
    <source>
        <dbReference type="ARBA" id="ARBA00022692"/>
    </source>
</evidence>
<name>A0A835ST89_CHLIN</name>
<evidence type="ECO:0000259" key="17">
    <source>
        <dbReference type="PROSITE" id="PS51720"/>
    </source>
</evidence>
<keyword evidence="11" id="KW-0653">Protein transport</keyword>
<evidence type="ECO:0000313" key="18">
    <source>
        <dbReference type="EMBL" id="KAG2429258.1"/>
    </source>
</evidence>
<evidence type="ECO:0000256" key="16">
    <source>
        <dbReference type="SAM" id="MobiDB-lite"/>
    </source>
</evidence>
<dbReference type="EMBL" id="JAEHOC010000031">
    <property type="protein sequence ID" value="KAG2429258.1"/>
    <property type="molecule type" value="Genomic_DNA"/>
</dbReference>
<dbReference type="PROSITE" id="PS51720">
    <property type="entry name" value="G_AIG1"/>
    <property type="match status" value="1"/>
</dbReference>
<accession>A0A835ST89</accession>
<dbReference type="GO" id="GO:0015031">
    <property type="term" value="P:protein transport"/>
    <property type="evidence" value="ECO:0007669"/>
    <property type="project" value="UniProtKB-KW"/>
</dbReference>
<keyword evidence="14" id="KW-0472">Membrane</keyword>
<comment type="subcellular location">
    <subcellularLocation>
        <location evidence="15">Plastid</location>
        <location evidence="15">Chloroplast outer membrane</location>
        <topology evidence="15">Single-pass membrane protein</topology>
    </subcellularLocation>
</comment>
<comment type="cofactor">
    <cofactor evidence="1">
        <name>Mg(2+)</name>
        <dbReference type="ChEBI" id="CHEBI:18420"/>
    </cofactor>
</comment>
<dbReference type="SUPFAM" id="SSF52540">
    <property type="entry name" value="P-loop containing nucleoside triphosphate hydrolases"/>
    <property type="match status" value="1"/>
</dbReference>
<evidence type="ECO:0000256" key="7">
    <source>
        <dbReference type="ARBA" id="ARBA00022741"/>
    </source>
</evidence>
<evidence type="ECO:0000256" key="3">
    <source>
        <dbReference type="ARBA" id="ARBA00022528"/>
    </source>
</evidence>
<keyword evidence="7" id="KW-0547">Nucleotide-binding</keyword>
<evidence type="ECO:0000313" key="19">
    <source>
        <dbReference type="Proteomes" id="UP000650467"/>
    </source>
</evidence>
<keyword evidence="10" id="KW-0460">Magnesium</keyword>
<feature type="region of interest" description="Disordered" evidence="16">
    <location>
        <begin position="1"/>
        <end position="73"/>
    </location>
</feature>
<dbReference type="PANTHER" id="PTHR10903">
    <property type="entry name" value="GTPASE, IMAP FAMILY MEMBER-RELATED"/>
    <property type="match status" value="1"/>
</dbReference>
<proteinExistence type="predicted"/>
<sequence length="398" mass="44878">MAQPPRPAEEFEDDVQEDEEDEEFEEGELEEEVNGASDGGEEVAAAEDEEDEEQDEESDDDDDAQPWTGLNRLPERADIQDMLNELRVEGRKQLTVLLLGKSSVGKSSLINSLLGEAVVRVQAFKLQADTETTTTVVRQVAVGNPELDGFRLKLIDTCGLEDPEAGDTVNLGALSKIAEDVRGVGIDVVLYCDRLDLYRVDPLDKAIIDAISQTFGRGIWRRTVVALTHANLVQTPPGTDYDSFVNGRIRLIRGAVRGPLFFRPSLPVALVENNETCPVSPESGFRVLPDNEPWMLSLVSQLVDMAAARQRPYKYHPGLSSKPSHRFRWLLPVAIAAEVLFYRRFLRPRLDDNQRRVEREEDRVWALRGQQRRALGLHPPHRPDKDAAWRLEQMYDDD</sequence>
<evidence type="ECO:0000256" key="12">
    <source>
        <dbReference type="ARBA" id="ARBA00022989"/>
    </source>
</evidence>
<dbReference type="OrthoDB" id="8954335at2759"/>
<dbReference type="Pfam" id="PF04548">
    <property type="entry name" value="AIG1"/>
    <property type="match status" value="1"/>
</dbReference>
<keyword evidence="12" id="KW-1133">Transmembrane helix</keyword>
<feature type="domain" description="AIG1-type G" evidence="17">
    <location>
        <begin position="91"/>
        <end position="322"/>
    </location>
</feature>
<dbReference type="PANTHER" id="PTHR10903:SF135">
    <property type="entry name" value="TRANSLOCASE OF CHLOROPLAST 120, CHLOROPLASTIC-RELATED"/>
    <property type="match status" value="1"/>
</dbReference>
<evidence type="ECO:0000256" key="10">
    <source>
        <dbReference type="ARBA" id="ARBA00022842"/>
    </source>
</evidence>
<keyword evidence="3" id="KW-0150">Chloroplast</keyword>
<protein>
    <recommendedName>
        <fullName evidence="17">AIG1-type G domain-containing protein</fullName>
    </recommendedName>
</protein>
<comment type="caution">
    <text evidence="18">The sequence shown here is derived from an EMBL/GenBank/DDBJ whole genome shotgun (WGS) entry which is preliminary data.</text>
</comment>
<dbReference type="GO" id="GO:0009707">
    <property type="term" value="C:chloroplast outer membrane"/>
    <property type="evidence" value="ECO:0007669"/>
    <property type="project" value="UniProtKB-SubCell"/>
</dbReference>
<dbReference type="AlphaFoldDB" id="A0A835ST89"/>
<reference evidence="18" key="1">
    <citation type="journal article" date="2020" name="bioRxiv">
        <title>Comparative genomics of Chlamydomonas.</title>
        <authorList>
            <person name="Craig R.J."/>
            <person name="Hasan A.R."/>
            <person name="Ness R.W."/>
            <person name="Keightley P.D."/>
        </authorList>
    </citation>
    <scope>NUCLEOTIDE SEQUENCE</scope>
    <source>
        <strain evidence="18">SAG 7.73</strain>
    </source>
</reference>
<keyword evidence="9" id="KW-1002">Plastid outer membrane</keyword>
<dbReference type="InterPro" id="IPR027417">
    <property type="entry name" value="P-loop_NTPase"/>
</dbReference>
<keyword evidence="13" id="KW-0342">GTP-binding</keyword>
<dbReference type="Proteomes" id="UP000650467">
    <property type="component" value="Unassembled WGS sequence"/>
</dbReference>
<dbReference type="GO" id="GO:0005525">
    <property type="term" value="F:GTP binding"/>
    <property type="evidence" value="ECO:0007669"/>
    <property type="project" value="UniProtKB-KW"/>
</dbReference>
<evidence type="ECO:0000256" key="2">
    <source>
        <dbReference type="ARBA" id="ARBA00022448"/>
    </source>
</evidence>
<dbReference type="Gene3D" id="3.40.50.300">
    <property type="entry name" value="P-loop containing nucleotide triphosphate hydrolases"/>
    <property type="match status" value="1"/>
</dbReference>
<evidence type="ECO:0000256" key="8">
    <source>
        <dbReference type="ARBA" id="ARBA00022801"/>
    </source>
</evidence>
<keyword evidence="4" id="KW-0934">Plastid</keyword>
<evidence type="ECO:0000256" key="9">
    <source>
        <dbReference type="ARBA" id="ARBA00022805"/>
    </source>
</evidence>